<accession>A0A963Z258</accession>
<evidence type="ECO:0000256" key="7">
    <source>
        <dbReference type="ARBA" id="ARBA00023136"/>
    </source>
</evidence>
<dbReference type="PANTHER" id="PTHR32196:SF21">
    <property type="entry name" value="ABC TRANSPORTER PERMEASE PROTEIN YPHD-RELATED"/>
    <property type="match status" value="1"/>
</dbReference>
<evidence type="ECO:0000313" key="9">
    <source>
        <dbReference type="EMBL" id="MCB8881126.1"/>
    </source>
</evidence>
<evidence type="ECO:0000256" key="1">
    <source>
        <dbReference type="ARBA" id="ARBA00004651"/>
    </source>
</evidence>
<keyword evidence="7 8" id="KW-0472">Membrane</keyword>
<evidence type="ECO:0000256" key="3">
    <source>
        <dbReference type="ARBA" id="ARBA00022475"/>
    </source>
</evidence>
<dbReference type="CDD" id="cd06579">
    <property type="entry name" value="TM_PBP1_transp_AraH_like"/>
    <property type="match status" value="1"/>
</dbReference>
<dbReference type="RefSeq" id="WP_227307800.1">
    <property type="nucleotide sequence ID" value="NZ_JAESVA010000004.1"/>
</dbReference>
<dbReference type="AlphaFoldDB" id="A0A963Z258"/>
<name>A0A963Z258_9PROT</name>
<feature type="transmembrane region" description="Helical" evidence="8">
    <location>
        <begin position="181"/>
        <end position="210"/>
    </location>
</feature>
<keyword evidence="6 8" id="KW-1133">Transmembrane helix</keyword>
<feature type="transmembrane region" description="Helical" evidence="8">
    <location>
        <begin position="117"/>
        <end position="135"/>
    </location>
</feature>
<evidence type="ECO:0000256" key="4">
    <source>
        <dbReference type="ARBA" id="ARBA00022519"/>
    </source>
</evidence>
<dbReference type="PANTHER" id="PTHR32196">
    <property type="entry name" value="ABC TRANSPORTER PERMEASE PROTEIN YPHD-RELATED-RELATED"/>
    <property type="match status" value="1"/>
</dbReference>
<dbReference type="GO" id="GO:0005886">
    <property type="term" value="C:plasma membrane"/>
    <property type="evidence" value="ECO:0007669"/>
    <property type="project" value="UniProtKB-SubCell"/>
</dbReference>
<keyword evidence="2" id="KW-0813">Transport</keyword>
<organism evidence="9 10">
    <name type="scientific">Acidisoma cellulosilyticum</name>
    <dbReference type="NCBI Taxonomy" id="2802395"/>
    <lineage>
        <taxon>Bacteria</taxon>
        <taxon>Pseudomonadati</taxon>
        <taxon>Pseudomonadota</taxon>
        <taxon>Alphaproteobacteria</taxon>
        <taxon>Acetobacterales</taxon>
        <taxon>Acidocellaceae</taxon>
        <taxon>Acidisoma</taxon>
    </lineage>
</organism>
<evidence type="ECO:0000256" key="6">
    <source>
        <dbReference type="ARBA" id="ARBA00022989"/>
    </source>
</evidence>
<reference evidence="9 10" key="1">
    <citation type="journal article" date="2021" name="Microorganisms">
        <title>Acidisoma silvae sp. nov. and Acidisomacellulosilytica sp. nov., Two Acidophilic Bacteria Isolated from Decaying Wood, Hydrolyzing Cellulose and Producing Poly-3-hydroxybutyrate.</title>
        <authorList>
            <person name="Mieszkin S."/>
            <person name="Pouder E."/>
            <person name="Uroz S."/>
            <person name="Simon-Colin C."/>
            <person name="Alain K."/>
        </authorList>
    </citation>
    <scope>NUCLEOTIDE SEQUENCE [LARGE SCALE GENOMIC DNA]</scope>
    <source>
        <strain evidence="9 10">HW T5.17</strain>
    </source>
</reference>
<protein>
    <submittedName>
        <fullName evidence="9">ABC transporter permease</fullName>
    </submittedName>
</protein>
<dbReference type="Proteomes" id="UP000721844">
    <property type="component" value="Unassembled WGS sequence"/>
</dbReference>
<feature type="transmembrane region" description="Helical" evidence="8">
    <location>
        <begin position="241"/>
        <end position="259"/>
    </location>
</feature>
<evidence type="ECO:0000256" key="2">
    <source>
        <dbReference type="ARBA" id="ARBA00022448"/>
    </source>
</evidence>
<evidence type="ECO:0000313" key="10">
    <source>
        <dbReference type="Proteomes" id="UP000721844"/>
    </source>
</evidence>
<keyword evidence="3" id="KW-1003">Cell membrane</keyword>
<dbReference type="GO" id="GO:0022857">
    <property type="term" value="F:transmembrane transporter activity"/>
    <property type="evidence" value="ECO:0007669"/>
    <property type="project" value="InterPro"/>
</dbReference>
<evidence type="ECO:0000256" key="8">
    <source>
        <dbReference type="SAM" id="Phobius"/>
    </source>
</evidence>
<dbReference type="InterPro" id="IPR001851">
    <property type="entry name" value="ABC_transp_permease"/>
</dbReference>
<keyword evidence="5 8" id="KW-0812">Transmembrane</keyword>
<evidence type="ECO:0000256" key="5">
    <source>
        <dbReference type="ARBA" id="ARBA00022692"/>
    </source>
</evidence>
<dbReference type="Pfam" id="PF02653">
    <property type="entry name" value="BPD_transp_2"/>
    <property type="match status" value="1"/>
</dbReference>
<gene>
    <name evidence="9" type="ORF">ACELLULO517_12840</name>
</gene>
<keyword evidence="10" id="KW-1185">Reference proteome</keyword>
<keyword evidence="4" id="KW-0997">Cell inner membrane</keyword>
<sequence>MKIAQLRGLSLGGGTSLSLPMLLISMRTFIALIVVVLFFSITTPNFLTPSTLIILAKHVAINAFMAIGMTFVILTGGIDLSVGSIVGLAGMVAGGLIDVGIPINALGVTIYPNVVETVAMTLAAGMVIGGLNGVLVTKLNVAPFIATLGTLYIARGAALLISNGQTFANLVGTPAYGNTGFPFLGSGTIFGVPFSILALVVMTAVAGYIATQTSFGRQVYAVGGNENAARLSGVRIARIKIAVYVISGLCAAFAGLVVSSELVASNPASGESFELNAIAATVLGGTSLMGGRGTIGGTVVGAFVIGVLSDGLVMMGVNAFWQMVIKGVVIITAVVLDQVQRKMQRQMALQAQLASA</sequence>
<feature type="transmembrane region" description="Helical" evidence="8">
    <location>
        <begin position="53"/>
        <end position="74"/>
    </location>
</feature>
<proteinExistence type="predicted"/>
<comment type="caution">
    <text evidence="9">The sequence shown here is derived from an EMBL/GenBank/DDBJ whole genome shotgun (WGS) entry which is preliminary data.</text>
</comment>
<feature type="transmembrane region" description="Helical" evidence="8">
    <location>
        <begin position="21"/>
        <end position="41"/>
    </location>
</feature>
<dbReference type="EMBL" id="JAESVA010000004">
    <property type="protein sequence ID" value="MCB8881126.1"/>
    <property type="molecule type" value="Genomic_DNA"/>
</dbReference>
<feature type="transmembrane region" description="Helical" evidence="8">
    <location>
        <begin position="86"/>
        <end position="111"/>
    </location>
</feature>
<comment type="subcellular location">
    <subcellularLocation>
        <location evidence="1">Cell membrane</location>
        <topology evidence="1">Multi-pass membrane protein</topology>
    </subcellularLocation>
</comment>